<evidence type="ECO:0000313" key="4">
    <source>
        <dbReference type="Proteomes" id="UP001224325"/>
    </source>
</evidence>
<feature type="domain" description="NADH:ubiquinone oxidoreductase intermediate-associated protein 30" evidence="2">
    <location>
        <begin position="4"/>
        <end position="154"/>
    </location>
</feature>
<protein>
    <submittedName>
        <fullName evidence="3">CIA30 family protein</fullName>
    </submittedName>
</protein>
<dbReference type="InterPro" id="IPR013857">
    <property type="entry name" value="NADH-UbQ_OxRdtase-assoc_prot30"/>
</dbReference>
<dbReference type="InterPro" id="IPR039131">
    <property type="entry name" value="NDUFAF1"/>
</dbReference>
<evidence type="ECO:0000256" key="1">
    <source>
        <dbReference type="ARBA" id="ARBA00007884"/>
    </source>
</evidence>
<dbReference type="SUPFAM" id="SSF49785">
    <property type="entry name" value="Galactose-binding domain-like"/>
    <property type="match status" value="1"/>
</dbReference>
<dbReference type="EMBL" id="CP155618">
    <property type="protein sequence ID" value="XBL13157.1"/>
    <property type="molecule type" value="Genomic_DNA"/>
</dbReference>
<dbReference type="PANTHER" id="PTHR13194">
    <property type="entry name" value="COMPLEX I INTERMEDIATE-ASSOCIATED PROTEIN 30"/>
    <property type="match status" value="1"/>
</dbReference>
<dbReference type="RefSeq" id="WP_308990843.1">
    <property type="nucleotide sequence ID" value="NZ_CP155618.1"/>
</dbReference>
<dbReference type="AlphaFoldDB" id="A0AAU7ECK5"/>
<dbReference type="PANTHER" id="PTHR13194:SF19">
    <property type="entry name" value="NAD(P)-BINDING ROSSMANN-FOLD SUPERFAMILY PROTEIN"/>
    <property type="match status" value="1"/>
</dbReference>
<dbReference type="InterPro" id="IPR008979">
    <property type="entry name" value="Galactose-bd-like_sf"/>
</dbReference>
<organism evidence="3 4">
    <name type="scientific">Mariniflexile litorale</name>
    <dbReference type="NCBI Taxonomy" id="3045158"/>
    <lineage>
        <taxon>Bacteria</taxon>
        <taxon>Pseudomonadati</taxon>
        <taxon>Bacteroidota</taxon>
        <taxon>Flavobacteriia</taxon>
        <taxon>Flavobacteriales</taxon>
        <taxon>Flavobacteriaceae</taxon>
        <taxon>Mariniflexile</taxon>
    </lineage>
</organism>
<evidence type="ECO:0000259" key="2">
    <source>
        <dbReference type="Pfam" id="PF08547"/>
    </source>
</evidence>
<keyword evidence="4" id="KW-1185">Reference proteome</keyword>
<dbReference type="KEGG" id="mlil:QLS71_012570"/>
<proteinExistence type="inferred from homology"/>
<reference evidence="3" key="1">
    <citation type="submission" date="2024-04" db="EMBL/GenBank/DDBJ databases">
        <title>Mariniflexile litorale, isolated from the shallow sediments of the Sea of Japan.</title>
        <authorList>
            <person name="Romanenko L."/>
            <person name="Isaeva M."/>
        </authorList>
    </citation>
    <scope>NUCLEOTIDE SEQUENCE [LARGE SCALE GENOMIC DNA]</scope>
    <source>
        <strain evidence="3">KMM 9835</strain>
    </source>
</reference>
<name>A0AAU7ECK5_9FLAO</name>
<dbReference type="Proteomes" id="UP001224325">
    <property type="component" value="Chromosome"/>
</dbReference>
<gene>
    <name evidence="3" type="ORF">QLS71_012570</name>
</gene>
<dbReference type="Pfam" id="PF08547">
    <property type="entry name" value="CIA30"/>
    <property type="match status" value="1"/>
</dbReference>
<sequence>MELFNFNTQKDITHWKTINDVVMGGKSNSFFTLNEAGFGVFSGQVSLENNGGFSMLQYNFDKKNTSTFTRACITVKGDGKTYQFRIKSNATDKHSYIAIFDTISNWTTIEIPLNSMYPAFRGNVLNLPNYSGEHMAQIAFLIGNKKEEVFKLEIDSIILK</sequence>
<comment type="similarity">
    <text evidence="1">Belongs to the CIA30 family.</text>
</comment>
<evidence type="ECO:0000313" key="3">
    <source>
        <dbReference type="EMBL" id="XBL13157.1"/>
    </source>
</evidence>
<accession>A0AAU7ECK5</accession>